<sequence>MENCGRPKQAAGSGNGILRAQRPGNNKHLYSSREAIPKLLFLVNYTPELVILGYNIKYSKKTDNGVGGYMRFLKIIFYYMLGVLGITFISVIPSVIQSKGIYNVFAYVKGYFLFAAEFIRLENWVYMYKEQHFPLLDYLREPFVYSAQIFLSAMAIGFAAALILTILTHFLPNVIIVPIKRLLSILETVPDLMFAFMLQLFVVYMFKKIDVELFKFTALGEEKIYFAPILTLSILPMISLYRLFLLLVEEEFLKNYTEFALSKGIGKMRILLVHIFRNIFTSIYYHSKIIIWGGLSSLFIVETLFNMRGITAFIAQDFRPIVIAVSLLLIFTPFFIIYQGASLFIKQEESSIEWRLFKEDIASIRKWKLWRRLRQGGSILFIHLKNPKFFIGFTFIAGLLLYSVFYYLLADVPIKNLTFVKDAQGKIVSAPPHPLSSQMLLGSDRYGNSILDLIIVGARYTLFFGILIAVLRVAGGFMFAVRYAFMLKDHTRMLIEKIVDSIHFLPLSLIAYLLLRPILWGKGFGIWVYSFTERITLEVLILTILVVPLTAVLIGNEMRQISKETFVLSAKTLGGDDKHILWTHIFPHLAPRLFILFGQQFIQVMLIFVHLGLFQLFLGGTIISDSILPDPPSTSTYEWSGMIGSTREAFLSGKYWIILPTLGAFMLSIFAMQLMIQGIKEVQQRKVGVLVPKLLKRRKKSINARKTLSLEEESFSLVHSKKRKMDTAG</sequence>
<keyword evidence="3 6" id="KW-0812">Transmembrane</keyword>
<reference evidence="8 9" key="1">
    <citation type="submission" date="2017-11" db="EMBL/GenBank/DDBJ databases">
        <title>Comparitive Functional Genomics of Dry Heat Resistant strains isolated from the Viking Spacecraft.</title>
        <authorList>
            <person name="Seuylemezian A."/>
            <person name="Cooper K."/>
            <person name="Vaishampayan P."/>
        </authorList>
    </citation>
    <scope>NUCLEOTIDE SEQUENCE [LARGE SCALE GENOMIC DNA]</scope>
    <source>
        <strain evidence="8 9">V1-29</strain>
    </source>
</reference>
<name>A0A2N5M9S4_9BACI</name>
<dbReference type="SUPFAM" id="SSF161098">
    <property type="entry name" value="MetI-like"/>
    <property type="match status" value="2"/>
</dbReference>
<feature type="transmembrane region" description="Helical" evidence="6">
    <location>
        <begin position="497"/>
        <end position="515"/>
    </location>
</feature>
<dbReference type="PROSITE" id="PS50928">
    <property type="entry name" value="ABC_TM1"/>
    <property type="match status" value="1"/>
</dbReference>
<dbReference type="AlphaFoldDB" id="A0A2N5M9S4"/>
<feature type="transmembrane region" description="Helical" evidence="6">
    <location>
        <begin position="601"/>
        <end position="623"/>
    </location>
</feature>
<dbReference type="InterPro" id="IPR035906">
    <property type="entry name" value="MetI-like_sf"/>
</dbReference>
<feature type="transmembrane region" description="Helical" evidence="6">
    <location>
        <begin position="462"/>
        <end position="485"/>
    </location>
</feature>
<accession>A0A2N5M9S4</accession>
<feature type="transmembrane region" description="Helical" evidence="6">
    <location>
        <begin position="182"/>
        <end position="204"/>
    </location>
</feature>
<evidence type="ECO:0000256" key="1">
    <source>
        <dbReference type="ARBA" id="ARBA00004141"/>
    </source>
</evidence>
<proteinExistence type="predicted"/>
<feature type="transmembrane region" description="Helical" evidence="6">
    <location>
        <begin position="224"/>
        <end position="248"/>
    </location>
</feature>
<feature type="transmembrane region" description="Helical" evidence="6">
    <location>
        <begin position="289"/>
        <end position="315"/>
    </location>
</feature>
<keyword evidence="5 6" id="KW-0472">Membrane</keyword>
<evidence type="ECO:0000256" key="6">
    <source>
        <dbReference type="SAM" id="Phobius"/>
    </source>
</evidence>
<evidence type="ECO:0000256" key="3">
    <source>
        <dbReference type="ARBA" id="ARBA00022692"/>
    </source>
</evidence>
<evidence type="ECO:0000256" key="4">
    <source>
        <dbReference type="ARBA" id="ARBA00022989"/>
    </source>
</evidence>
<dbReference type="Proteomes" id="UP000234748">
    <property type="component" value="Unassembled WGS sequence"/>
</dbReference>
<feature type="transmembrane region" description="Helical" evidence="6">
    <location>
        <begin position="535"/>
        <end position="554"/>
    </location>
</feature>
<organism evidence="8 9">
    <name type="scientific">Peribacillus deserti</name>
    <dbReference type="NCBI Taxonomy" id="673318"/>
    <lineage>
        <taxon>Bacteria</taxon>
        <taxon>Bacillati</taxon>
        <taxon>Bacillota</taxon>
        <taxon>Bacilli</taxon>
        <taxon>Bacillales</taxon>
        <taxon>Bacillaceae</taxon>
        <taxon>Peribacillus</taxon>
    </lineage>
</organism>
<feature type="domain" description="ABC transmembrane type-1" evidence="7">
    <location>
        <begin position="458"/>
        <end position="668"/>
    </location>
</feature>
<keyword evidence="9" id="KW-1185">Reference proteome</keyword>
<dbReference type="PANTHER" id="PTHR43839">
    <property type="entry name" value="OPPC IN A BINDING PROTEIN-DEPENDENT TRANSPORT SYSTEM"/>
    <property type="match status" value="1"/>
</dbReference>
<dbReference type="GO" id="GO:0055085">
    <property type="term" value="P:transmembrane transport"/>
    <property type="evidence" value="ECO:0007669"/>
    <property type="project" value="InterPro"/>
</dbReference>
<dbReference type="CDD" id="cd06261">
    <property type="entry name" value="TM_PBP2"/>
    <property type="match status" value="1"/>
</dbReference>
<feature type="transmembrane region" description="Helical" evidence="6">
    <location>
        <begin position="147"/>
        <end position="170"/>
    </location>
</feature>
<feature type="transmembrane region" description="Helical" evidence="6">
    <location>
        <begin position="389"/>
        <end position="409"/>
    </location>
</feature>
<feature type="transmembrane region" description="Helical" evidence="6">
    <location>
        <begin position="321"/>
        <end position="345"/>
    </location>
</feature>
<evidence type="ECO:0000259" key="7">
    <source>
        <dbReference type="PROSITE" id="PS50928"/>
    </source>
</evidence>
<feature type="transmembrane region" description="Helical" evidence="6">
    <location>
        <begin position="76"/>
        <end position="96"/>
    </location>
</feature>
<evidence type="ECO:0000256" key="5">
    <source>
        <dbReference type="ARBA" id="ARBA00023136"/>
    </source>
</evidence>
<protein>
    <submittedName>
        <fullName evidence="8">ABC transporter permease</fullName>
    </submittedName>
</protein>
<dbReference type="GO" id="GO:0016020">
    <property type="term" value="C:membrane"/>
    <property type="evidence" value="ECO:0007669"/>
    <property type="project" value="UniProtKB-SubCell"/>
</dbReference>
<dbReference type="OrthoDB" id="2351941at2"/>
<dbReference type="EMBL" id="PGUY01000013">
    <property type="protein sequence ID" value="PLT31112.1"/>
    <property type="molecule type" value="Genomic_DNA"/>
</dbReference>
<dbReference type="Gene3D" id="1.10.3720.10">
    <property type="entry name" value="MetI-like"/>
    <property type="match status" value="1"/>
</dbReference>
<keyword evidence="4 6" id="KW-1133">Transmembrane helix</keyword>
<comment type="caution">
    <text evidence="8">The sequence shown here is derived from an EMBL/GenBank/DDBJ whole genome shotgun (WGS) entry which is preliminary data.</text>
</comment>
<feature type="transmembrane region" description="Helical" evidence="6">
    <location>
        <begin position="655"/>
        <end position="676"/>
    </location>
</feature>
<evidence type="ECO:0000313" key="8">
    <source>
        <dbReference type="EMBL" id="PLT31112.1"/>
    </source>
</evidence>
<evidence type="ECO:0000313" key="9">
    <source>
        <dbReference type="Proteomes" id="UP000234748"/>
    </source>
</evidence>
<evidence type="ECO:0000256" key="2">
    <source>
        <dbReference type="ARBA" id="ARBA00022448"/>
    </source>
</evidence>
<comment type="subcellular location">
    <subcellularLocation>
        <location evidence="1">Membrane</location>
        <topology evidence="1">Multi-pass membrane protein</topology>
    </subcellularLocation>
</comment>
<dbReference type="InterPro" id="IPR000515">
    <property type="entry name" value="MetI-like"/>
</dbReference>
<keyword evidence="2" id="KW-0813">Transport</keyword>
<gene>
    <name evidence="8" type="ORF">CUU66_04755</name>
</gene>
<dbReference type="PANTHER" id="PTHR43839:SF3">
    <property type="entry name" value="OLIGOPEPTIDE ABC TRANSPORTER, PERMEASE PROTEIN"/>
    <property type="match status" value="1"/>
</dbReference>